<proteinExistence type="predicted"/>
<evidence type="ECO:0000313" key="1">
    <source>
        <dbReference type="EMBL" id="QJA69224.1"/>
    </source>
</evidence>
<evidence type="ECO:0000313" key="2">
    <source>
        <dbReference type="EMBL" id="QJA87859.1"/>
    </source>
</evidence>
<dbReference type="EMBL" id="MT141687">
    <property type="protein sequence ID" value="QJA69224.1"/>
    <property type="molecule type" value="Genomic_DNA"/>
</dbReference>
<name>A0A6M3JGM8_9ZZZZ</name>
<dbReference type="EMBL" id="MT142737">
    <property type="protein sequence ID" value="QJA87859.1"/>
    <property type="molecule type" value="Genomic_DNA"/>
</dbReference>
<accession>A0A6M3JGM8</accession>
<organism evidence="1">
    <name type="scientific">viral metagenome</name>
    <dbReference type="NCBI Taxonomy" id="1070528"/>
    <lineage>
        <taxon>unclassified sequences</taxon>
        <taxon>metagenomes</taxon>
        <taxon>organismal metagenomes</taxon>
    </lineage>
</organism>
<protein>
    <submittedName>
        <fullName evidence="1">Uncharacterized protein</fullName>
    </submittedName>
</protein>
<reference evidence="1" key="1">
    <citation type="submission" date="2020-03" db="EMBL/GenBank/DDBJ databases">
        <title>The deep terrestrial virosphere.</title>
        <authorList>
            <person name="Holmfeldt K."/>
            <person name="Nilsson E."/>
            <person name="Simone D."/>
            <person name="Lopez-Fernandez M."/>
            <person name="Wu X."/>
            <person name="de Brujin I."/>
            <person name="Lundin D."/>
            <person name="Andersson A."/>
            <person name="Bertilsson S."/>
            <person name="Dopson M."/>
        </authorList>
    </citation>
    <scope>NUCLEOTIDE SEQUENCE</scope>
    <source>
        <strain evidence="1">MM415A04893</strain>
        <strain evidence="2">MM415B02878</strain>
    </source>
</reference>
<gene>
    <name evidence="1" type="ORF">MM415A04893_0008</name>
    <name evidence="2" type="ORF">MM415B02878_0007</name>
</gene>
<dbReference type="AlphaFoldDB" id="A0A6M3JGM8"/>
<sequence length="123" mass="13825">MKAVRTKEKIEIDCDLSACGIEEALKEMPEHNGRQTWFVLKYSPESVRCFAVNEFTNLVAEVRIAMKAAFSVVFTSNMSLDEWTLQRNTFIGGTLHIDEIYSLGASINETKTDGNTRCCHTGL</sequence>